<keyword evidence="8 12" id="KW-1133">Transmembrane helix</keyword>
<keyword evidence="9" id="KW-0408">Iron</keyword>
<feature type="transmembrane region" description="Helical" evidence="12">
    <location>
        <begin position="12"/>
        <end position="36"/>
    </location>
</feature>
<feature type="transmembrane region" description="Helical" evidence="12">
    <location>
        <begin position="194"/>
        <end position="215"/>
    </location>
</feature>
<dbReference type="FunFam" id="1.20.120.1770:FF:000001">
    <property type="entry name" value="Cytochrome b reductase 1"/>
    <property type="match status" value="1"/>
</dbReference>
<dbReference type="GO" id="GO:0016020">
    <property type="term" value="C:membrane"/>
    <property type="evidence" value="ECO:0007669"/>
    <property type="project" value="UniProtKB-SubCell"/>
</dbReference>
<dbReference type="GO" id="GO:0046872">
    <property type="term" value="F:metal ion binding"/>
    <property type="evidence" value="ECO:0007669"/>
    <property type="project" value="UniProtKB-KW"/>
</dbReference>
<keyword evidence="5 12" id="KW-0812">Transmembrane</keyword>
<evidence type="ECO:0000256" key="9">
    <source>
        <dbReference type="ARBA" id="ARBA00023004"/>
    </source>
</evidence>
<comment type="function">
    <text evidence="11">Two-heme-containing cytochrome. Catalyzes ascorbate-dependent trans-membrane electron transfer by utilizing a concerted H(+)/e(-) transfer mechanism.</text>
</comment>
<feature type="transmembrane region" description="Helical" evidence="12">
    <location>
        <begin position="128"/>
        <end position="147"/>
    </location>
</feature>
<dbReference type="Pfam" id="PF03188">
    <property type="entry name" value="Cytochrom_B561"/>
    <property type="match status" value="1"/>
</dbReference>
<evidence type="ECO:0000256" key="8">
    <source>
        <dbReference type="ARBA" id="ARBA00022989"/>
    </source>
</evidence>
<dbReference type="PANTHER" id="PTHR10106:SF43">
    <property type="entry name" value="CYTOCHROME B561 FAMILY PROTEIN, EXPRESSED"/>
    <property type="match status" value="1"/>
</dbReference>
<sequence>MDLIAREGTRLMATHVAAAAHLFALVAAVLLLVWTIRFGGGIALHSSNKERVLNVHPVVMFMGFIFVAGEAIMAFKIIRAPKKLQKLVHMALQLVALGLGSFGVYAAFKYHRESHIPDMTSLHSWLGMATICLVGLQWIFGFLLFWFPGAPRPARAAAAPLHACTGVALFLMTICTAETGLAQRAAEPGMESRLLNFAGLFILLFGVVVSLSVALPRLTVHS</sequence>
<feature type="transmembrane region" description="Helical" evidence="12">
    <location>
        <begin position="56"/>
        <end position="75"/>
    </location>
</feature>
<dbReference type="EMBL" id="LR746272">
    <property type="protein sequence ID" value="CAA7401379.1"/>
    <property type="molecule type" value="Genomic_DNA"/>
</dbReference>
<dbReference type="OrthoDB" id="907479at2759"/>
<evidence type="ECO:0000256" key="7">
    <source>
        <dbReference type="ARBA" id="ARBA00022982"/>
    </source>
</evidence>
<keyword evidence="3" id="KW-0813">Transport</keyword>
<dbReference type="PROSITE" id="PS50939">
    <property type="entry name" value="CYTOCHROME_B561"/>
    <property type="match status" value="1"/>
</dbReference>
<feature type="transmembrane region" description="Helical" evidence="12">
    <location>
        <begin position="159"/>
        <end position="182"/>
    </location>
</feature>
<keyword evidence="15" id="KW-1185">Reference proteome</keyword>
<comment type="subcellular location">
    <subcellularLocation>
        <location evidence="2">Membrane</location>
        <topology evidence="2">Multi-pass membrane protein</topology>
    </subcellularLocation>
</comment>
<evidence type="ECO:0000256" key="1">
    <source>
        <dbReference type="ARBA" id="ARBA00001970"/>
    </source>
</evidence>
<evidence type="ECO:0000256" key="3">
    <source>
        <dbReference type="ARBA" id="ARBA00022448"/>
    </source>
</evidence>
<dbReference type="GO" id="GO:0016491">
    <property type="term" value="F:oxidoreductase activity"/>
    <property type="evidence" value="ECO:0007669"/>
    <property type="project" value="InterPro"/>
</dbReference>
<evidence type="ECO:0000256" key="6">
    <source>
        <dbReference type="ARBA" id="ARBA00022723"/>
    </source>
</evidence>
<feature type="transmembrane region" description="Helical" evidence="12">
    <location>
        <begin position="87"/>
        <end position="108"/>
    </location>
</feature>
<dbReference type="SMART" id="SM00665">
    <property type="entry name" value="B561"/>
    <property type="match status" value="1"/>
</dbReference>
<evidence type="ECO:0000313" key="15">
    <source>
        <dbReference type="Proteomes" id="UP000663760"/>
    </source>
</evidence>
<keyword evidence="4" id="KW-0349">Heme</keyword>
<dbReference type="PANTHER" id="PTHR10106">
    <property type="entry name" value="CYTOCHROME B561-RELATED"/>
    <property type="match status" value="1"/>
</dbReference>
<proteinExistence type="predicted"/>
<gene>
    <name evidence="14" type="ORF">SI8410_09012057</name>
</gene>
<dbReference type="AlphaFoldDB" id="A0A7I8KU70"/>
<evidence type="ECO:0000256" key="2">
    <source>
        <dbReference type="ARBA" id="ARBA00004141"/>
    </source>
</evidence>
<dbReference type="CDD" id="cd08766">
    <property type="entry name" value="Cyt_b561_ACYB-1_like"/>
    <property type="match status" value="1"/>
</dbReference>
<evidence type="ECO:0000256" key="10">
    <source>
        <dbReference type="ARBA" id="ARBA00023136"/>
    </source>
</evidence>
<evidence type="ECO:0000259" key="13">
    <source>
        <dbReference type="PROSITE" id="PS50939"/>
    </source>
</evidence>
<evidence type="ECO:0000256" key="12">
    <source>
        <dbReference type="SAM" id="Phobius"/>
    </source>
</evidence>
<keyword evidence="6" id="KW-0479">Metal-binding</keyword>
<name>A0A7I8KU70_SPIIN</name>
<dbReference type="Gene3D" id="1.20.120.1770">
    <property type="match status" value="1"/>
</dbReference>
<dbReference type="InterPro" id="IPR006593">
    <property type="entry name" value="Cyt_b561/ferric_Rdtase_TM"/>
</dbReference>
<comment type="cofactor">
    <cofactor evidence="1">
        <name>heme b</name>
        <dbReference type="ChEBI" id="CHEBI:60344"/>
    </cofactor>
</comment>
<keyword evidence="7" id="KW-0249">Electron transport</keyword>
<organism evidence="14 15">
    <name type="scientific">Spirodela intermedia</name>
    <name type="common">Intermediate duckweed</name>
    <dbReference type="NCBI Taxonomy" id="51605"/>
    <lineage>
        <taxon>Eukaryota</taxon>
        <taxon>Viridiplantae</taxon>
        <taxon>Streptophyta</taxon>
        <taxon>Embryophyta</taxon>
        <taxon>Tracheophyta</taxon>
        <taxon>Spermatophyta</taxon>
        <taxon>Magnoliopsida</taxon>
        <taxon>Liliopsida</taxon>
        <taxon>Araceae</taxon>
        <taxon>Lemnoideae</taxon>
        <taxon>Spirodela</taxon>
    </lineage>
</organism>
<evidence type="ECO:0000256" key="11">
    <source>
        <dbReference type="ARBA" id="ARBA00053762"/>
    </source>
</evidence>
<evidence type="ECO:0000256" key="4">
    <source>
        <dbReference type="ARBA" id="ARBA00022617"/>
    </source>
</evidence>
<accession>A0A7I8KU70</accession>
<feature type="domain" description="Cytochrome b561" evidence="13">
    <location>
        <begin position="19"/>
        <end position="214"/>
    </location>
</feature>
<dbReference type="InterPro" id="IPR043205">
    <property type="entry name" value="CYB561/CYBRD1-like"/>
</dbReference>
<evidence type="ECO:0000256" key="5">
    <source>
        <dbReference type="ARBA" id="ARBA00022692"/>
    </source>
</evidence>
<reference evidence="14" key="1">
    <citation type="submission" date="2020-02" db="EMBL/GenBank/DDBJ databases">
        <authorList>
            <person name="Scholz U."/>
            <person name="Mascher M."/>
            <person name="Fiebig A."/>
        </authorList>
    </citation>
    <scope>NUCLEOTIDE SEQUENCE</scope>
</reference>
<keyword evidence="10 12" id="KW-0472">Membrane</keyword>
<evidence type="ECO:0000313" key="14">
    <source>
        <dbReference type="EMBL" id="CAA7401379.1"/>
    </source>
</evidence>
<protein>
    <recommendedName>
        <fullName evidence="13">Cytochrome b561 domain-containing protein</fullName>
    </recommendedName>
</protein>
<dbReference type="Proteomes" id="UP000663760">
    <property type="component" value="Chromosome 9"/>
</dbReference>